<dbReference type="SMART" id="SM00220">
    <property type="entry name" value="S_TKc"/>
    <property type="match status" value="1"/>
</dbReference>
<gene>
    <name evidence="2" type="ORF">FSARC_7299</name>
</gene>
<dbReference type="PROSITE" id="PS50011">
    <property type="entry name" value="PROTEIN_KINASE_DOM"/>
    <property type="match status" value="1"/>
</dbReference>
<evidence type="ECO:0000313" key="3">
    <source>
        <dbReference type="Proteomes" id="UP000622797"/>
    </source>
</evidence>
<dbReference type="GO" id="GO:0004674">
    <property type="term" value="F:protein serine/threonine kinase activity"/>
    <property type="evidence" value="ECO:0007669"/>
    <property type="project" value="TreeGrafter"/>
</dbReference>
<dbReference type="Pfam" id="PF00069">
    <property type="entry name" value="Pkinase"/>
    <property type="match status" value="1"/>
</dbReference>
<dbReference type="InterPro" id="IPR000719">
    <property type="entry name" value="Prot_kinase_dom"/>
</dbReference>
<dbReference type="Gene3D" id="1.10.510.10">
    <property type="entry name" value="Transferase(Phosphotransferase) domain 1"/>
    <property type="match status" value="1"/>
</dbReference>
<evidence type="ECO:0000259" key="1">
    <source>
        <dbReference type="PROSITE" id="PS50011"/>
    </source>
</evidence>
<accession>A0A8H4TVK6</accession>
<organism evidence="2 3">
    <name type="scientific">Fusarium sarcochroum</name>
    <dbReference type="NCBI Taxonomy" id="1208366"/>
    <lineage>
        <taxon>Eukaryota</taxon>
        <taxon>Fungi</taxon>
        <taxon>Dikarya</taxon>
        <taxon>Ascomycota</taxon>
        <taxon>Pezizomycotina</taxon>
        <taxon>Sordariomycetes</taxon>
        <taxon>Hypocreomycetidae</taxon>
        <taxon>Hypocreales</taxon>
        <taxon>Nectriaceae</taxon>
        <taxon>Fusarium</taxon>
        <taxon>Fusarium lateritium species complex</taxon>
    </lineage>
</organism>
<dbReference type="AlphaFoldDB" id="A0A8H4TVK6"/>
<comment type="caution">
    <text evidence="2">The sequence shown here is derived from an EMBL/GenBank/DDBJ whole genome shotgun (WGS) entry which is preliminary data.</text>
</comment>
<dbReference type="Proteomes" id="UP000622797">
    <property type="component" value="Unassembled WGS sequence"/>
</dbReference>
<dbReference type="OrthoDB" id="1046782at2759"/>
<dbReference type="InterPro" id="IPR011009">
    <property type="entry name" value="Kinase-like_dom_sf"/>
</dbReference>
<dbReference type="GO" id="GO:0005524">
    <property type="term" value="F:ATP binding"/>
    <property type="evidence" value="ECO:0007669"/>
    <property type="project" value="InterPro"/>
</dbReference>
<proteinExistence type="predicted"/>
<protein>
    <recommendedName>
        <fullName evidence="1">Protein kinase domain-containing protein</fullName>
    </recommendedName>
</protein>
<reference evidence="2" key="1">
    <citation type="journal article" date="2020" name="BMC Genomics">
        <title>Correction to: Identification and distribution of gene clusters required for synthesis of sphingolipid metabolism inhibitors in diverse species of the filamentous fungus Fusarium.</title>
        <authorList>
            <person name="Kim H.S."/>
            <person name="Lohmar J.M."/>
            <person name="Busman M."/>
            <person name="Brown D.W."/>
            <person name="Naumann T.A."/>
            <person name="Divon H.H."/>
            <person name="Lysoe E."/>
            <person name="Uhlig S."/>
            <person name="Proctor R.H."/>
        </authorList>
    </citation>
    <scope>NUCLEOTIDE SEQUENCE</scope>
    <source>
        <strain evidence="2">NRRL 20472</strain>
    </source>
</reference>
<dbReference type="CDD" id="cd00180">
    <property type="entry name" value="PKc"/>
    <property type="match status" value="1"/>
</dbReference>
<dbReference type="PANTHER" id="PTHR24359:SF37">
    <property type="entry name" value="PROTEIN KINASE DOMAIN-CONTAINING PROTEIN"/>
    <property type="match status" value="1"/>
</dbReference>
<dbReference type="SUPFAM" id="SSF56112">
    <property type="entry name" value="Protein kinase-like (PK-like)"/>
    <property type="match status" value="1"/>
</dbReference>
<reference evidence="2" key="2">
    <citation type="submission" date="2020-05" db="EMBL/GenBank/DDBJ databases">
        <authorList>
            <person name="Kim H.-S."/>
            <person name="Proctor R.H."/>
            <person name="Brown D.W."/>
        </authorList>
    </citation>
    <scope>NUCLEOTIDE SEQUENCE</scope>
    <source>
        <strain evidence="2">NRRL 20472</strain>
    </source>
</reference>
<feature type="domain" description="Protein kinase" evidence="1">
    <location>
        <begin position="193"/>
        <end position="566"/>
    </location>
</feature>
<dbReference type="PANTHER" id="PTHR24359">
    <property type="entry name" value="SERINE/THREONINE-PROTEIN KINASE SBK1"/>
    <property type="match status" value="1"/>
</dbReference>
<name>A0A8H4TVK6_9HYPO</name>
<evidence type="ECO:0000313" key="2">
    <source>
        <dbReference type="EMBL" id="KAF4964807.1"/>
    </source>
</evidence>
<keyword evidence="3" id="KW-1185">Reference proteome</keyword>
<sequence length="571" mass="65819">MLTTANFIHTGQEEIQDIKEYMRSLKHGGLALPIKTLLKDALKSEKLNEEKQYIPREQLVTICNPQAVYSELQQHFNDQQAQDYARYTCNPKKPARRIFAILVLINHIEFVPKFKDAGIVDDDLPFTGSEEQRELWSRHSTEGEPIQFFDYSTDAEMMREFYVKQWWEQAPPHGEDHISGQPAHFRDSIIPWTFSGVKIDTGGFGIVEMVHINGKHHSYYQHGRFALKTFHPNYEDVEERFWQEVGAFRKLSPGPRLVELCASFEITTQNTFMLLFPWAEGGSLSDLISRPKEELYGISNKTQETFFEWIAIECRGLVEALQTIHDTRIGRSHYDSDNNIREDDGEYRGIHGDIKPSNILYFSQETQRHPFGTLKLADFGLMRFCSPASPATNRAVAYAASQTYRSPEHDISYIMSNKVDIWALGCVYSELLTWAILHPRACEDYLKARMQELSYSGATQNKGQWHEDNFFLSHLQARKARKASSRQGYTYVGMAIFGPGDISIEKTPRLKTSVSQWVQKLVLAAKGEQGQMFFTEFLGFIEKGMLHPDREQRADCERILDFFQALEKKGC</sequence>
<dbReference type="EMBL" id="JABEXW010000388">
    <property type="protein sequence ID" value="KAF4964807.1"/>
    <property type="molecule type" value="Genomic_DNA"/>
</dbReference>